<dbReference type="RefSeq" id="WP_124539883.1">
    <property type="nucleotide sequence ID" value="NZ_QUSW01000002.1"/>
</dbReference>
<keyword evidence="3" id="KW-1185">Reference proteome</keyword>
<protein>
    <submittedName>
        <fullName evidence="2">Uncharacterized protein</fullName>
    </submittedName>
</protein>
<dbReference type="Pfam" id="PF09694">
    <property type="entry name" value="Gcw_chp"/>
    <property type="match status" value="1"/>
</dbReference>
<accession>A0A3N7K202</accession>
<reference evidence="2 3" key="2">
    <citation type="submission" date="2018-12" db="EMBL/GenBank/DDBJ databases">
        <title>Rhizobacter gummiphilus sp. nov., a rubber-degrading bacterium isolated from the soil of a botanical garden in Japan.</title>
        <authorList>
            <person name="Shunsuke S.S."/>
        </authorList>
    </citation>
    <scope>NUCLEOTIDE SEQUENCE [LARGE SCALE GENOMIC DNA]</scope>
    <source>
        <strain evidence="2 3">S-16</strain>
    </source>
</reference>
<dbReference type="NCBIfam" id="TIGR02001">
    <property type="entry name" value="gcw_chp"/>
    <property type="match status" value="1"/>
</dbReference>
<dbReference type="AlphaFoldDB" id="A0A3N7K202"/>
<organism evidence="2 3">
    <name type="scientific">Piscinibacter terrae</name>
    <dbReference type="NCBI Taxonomy" id="2496871"/>
    <lineage>
        <taxon>Bacteria</taxon>
        <taxon>Pseudomonadati</taxon>
        <taxon>Pseudomonadota</taxon>
        <taxon>Betaproteobacteria</taxon>
        <taxon>Burkholderiales</taxon>
        <taxon>Sphaerotilaceae</taxon>
        <taxon>Piscinibacter</taxon>
    </lineage>
</organism>
<evidence type="ECO:0000256" key="1">
    <source>
        <dbReference type="SAM" id="SignalP"/>
    </source>
</evidence>
<proteinExistence type="predicted"/>
<evidence type="ECO:0000313" key="3">
    <source>
        <dbReference type="Proteomes" id="UP000267464"/>
    </source>
</evidence>
<dbReference type="InterPro" id="IPR010239">
    <property type="entry name" value="CHP02001"/>
</dbReference>
<name>A0A3N7K202_9BURK</name>
<evidence type="ECO:0000313" key="2">
    <source>
        <dbReference type="EMBL" id="RQP24975.1"/>
    </source>
</evidence>
<feature type="signal peptide" evidence="1">
    <location>
        <begin position="1"/>
        <end position="20"/>
    </location>
</feature>
<feature type="chain" id="PRO_5017974633" evidence="1">
    <location>
        <begin position="21"/>
        <end position="257"/>
    </location>
</feature>
<dbReference type="Proteomes" id="UP000267464">
    <property type="component" value="Unassembled WGS sequence"/>
</dbReference>
<dbReference type="OrthoDB" id="9793561at2"/>
<keyword evidence="1" id="KW-0732">Signal</keyword>
<comment type="caution">
    <text evidence="2">The sequence shown here is derived from an EMBL/GenBank/DDBJ whole genome shotgun (WGS) entry which is preliminary data.</text>
</comment>
<dbReference type="EMBL" id="QUSW01000002">
    <property type="protein sequence ID" value="RQP24975.1"/>
    <property type="molecule type" value="Genomic_DNA"/>
</dbReference>
<sequence length="257" mass="27472">MQTKTLLLPLALLSATAAMAQSAGPEPEYSLTFNVGAVSDYRVRGIAQTSYKPAIQGGADFAHKSGFYAGTFASNVKWVKEFNLATKGSWELDLYGGFRDAITSNVSYDVGVITYRYPGNNSGDAGTPGAGLFGKADTTEVYGSMTYKMFTLKYNRSVSNFLGNLDSHGSQYLDLSASFDLGNGFTLTPHVGHQWIPHQALPANYTDASLTLAKDFGSGLTGTAALMSTNADRSFYTDSNARFLGRGAAVLGVKYTF</sequence>
<reference evidence="2 3" key="1">
    <citation type="submission" date="2018-08" db="EMBL/GenBank/DDBJ databases">
        <authorList>
            <person name="Khan S.A."/>
            <person name="Jeon C.O."/>
            <person name="Chun B.H."/>
            <person name="Jeong S.E."/>
        </authorList>
    </citation>
    <scope>NUCLEOTIDE SEQUENCE [LARGE SCALE GENOMIC DNA]</scope>
    <source>
        <strain evidence="2 3">S-16</strain>
    </source>
</reference>
<gene>
    <name evidence="2" type="ORF">DZC73_08935</name>
</gene>